<dbReference type="InterPro" id="IPR027266">
    <property type="entry name" value="TrmE/GcvT-like"/>
</dbReference>
<name>A0A381WIU2_9ZZZZ</name>
<reference evidence="1" key="1">
    <citation type="submission" date="2018-05" db="EMBL/GenBank/DDBJ databases">
        <authorList>
            <person name="Lanie J.A."/>
            <person name="Ng W.-L."/>
            <person name="Kazmierczak K.M."/>
            <person name="Andrzejewski T.M."/>
            <person name="Davidsen T.M."/>
            <person name="Wayne K.J."/>
            <person name="Tettelin H."/>
            <person name="Glass J.I."/>
            <person name="Rusch D."/>
            <person name="Podicherti R."/>
            <person name="Tsui H.-C.T."/>
            <person name="Winkler M.E."/>
        </authorList>
    </citation>
    <scope>NUCLEOTIDE SEQUENCE</scope>
</reference>
<accession>A0A381WIU2</accession>
<dbReference type="EMBL" id="UINC01011946">
    <property type="protein sequence ID" value="SVA52424.1"/>
    <property type="molecule type" value="Genomic_DNA"/>
</dbReference>
<evidence type="ECO:0000313" key="1">
    <source>
        <dbReference type="EMBL" id="SVA52424.1"/>
    </source>
</evidence>
<dbReference type="Gene3D" id="3.30.1360.120">
    <property type="entry name" value="Probable tRNA modification gtpase trme, domain 1"/>
    <property type="match status" value="1"/>
</dbReference>
<organism evidence="1">
    <name type="scientific">marine metagenome</name>
    <dbReference type="NCBI Taxonomy" id="408172"/>
    <lineage>
        <taxon>unclassified sequences</taxon>
        <taxon>metagenomes</taxon>
        <taxon>ecological metagenomes</taxon>
    </lineage>
</organism>
<dbReference type="SUPFAM" id="SSF103025">
    <property type="entry name" value="Folate-binding domain"/>
    <property type="match status" value="1"/>
</dbReference>
<evidence type="ECO:0008006" key="2">
    <source>
        <dbReference type="Google" id="ProtNLM"/>
    </source>
</evidence>
<gene>
    <name evidence="1" type="ORF">METZ01_LOCUS105278</name>
</gene>
<dbReference type="AlphaFoldDB" id="A0A381WIU2"/>
<proteinExistence type="predicted"/>
<sequence>MTATTSLAGFERQHADVSLSEITDFALVSMAIPLGGGTVLQNEMTVKFGANFPECGKSTVSTDGGTRFLGMQKDQTFALFKFQGDDAVSEISKALGETAYYTDQSDSWAMLRISGPRARSTLERICPLDLHQNVFALGAVARTMMEHLAVIILRTDKDAFLLMSPRSSASSFLHTLETTIKHVL</sequence>
<protein>
    <recommendedName>
        <fullName evidence="2">Aminomethyltransferase folate-binding domain-containing protein</fullName>
    </recommendedName>
</protein>